<reference evidence="6" key="1">
    <citation type="journal article" date="2019" name="Int. J. Syst. Evol. Microbiol.">
        <title>The Global Catalogue of Microorganisms (GCM) 10K type strain sequencing project: providing services to taxonomists for standard genome sequencing and annotation.</title>
        <authorList>
            <consortium name="The Broad Institute Genomics Platform"/>
            <consortium name="The Broad Institute Genome Sequencing Center for Infectious Disease"/>
            <person name="Wu L."/>
            <person name="Ma J."/>
        </authorList>
    </citation>
    <scope>NUCLEOTIDE SEQUENCE [LARGE SCALE GENOMIC DNA]</scope>
    <source>
        <strain evidence="6">CCUG 55995</strain>
    </source>
</reference>
<dbReference type="InterPro" id="IPR015797">
    <property type="entry name" value="NUDIX_hydrolase-like_dom_sf"/>
</dbReference>
<dbReference type="PROSITE" id="PS51462">
    <property type="entry name" value="NUDIX"/>
    <property type="match status" value="1"/>
</dbReference>
<evidence type="ECO:0000256" key="2">
    <source>
        <dbReference type="ARBA" id="ARBA00022801"/>
    </source>
</evidence>
<dbReference type="InterPro" id="IPR020476">
    <property type="entry name" value="Nudix_hydrolase"/>
</dbReference>
<comment type="caution">
    <text evidence="5">The sequence shown here is derived from an EMBL/GenBank/DDBJ whole genome shotgun (WGS) entry which is preliminary data.</text>
</comment>
<evidence type="ECO:0000313" key="5">
    <source>
        <dbReference type="EMBL" id="MFC4638123.1"/>
    </source>
</evidence>
<evidence type="ECO:0000259" key="4">
    <source>
        <dbReference type="PROSITE" id="PS51462"/>
    </source>
</evidence>
<dbReference type="RefSeq" id="WP_380061134.1">
    <property type="nucleotide sequence ID" value="NZ_JBHSEI010000004.1"/>
</dbReference>
<protein>
    <submittedName>
        <fullName evidence="5">NUDIX hydrolase</fullName>
    </submittedName>
</protein>
<dbReference type="PANTHER" id="PTHR43046">
    <property type="entry name" value="GDP-MANNOSE MANNOSYL HYDROLASE"/>
    <property type="match status" value="1"/>
</dbReference>
<dbReference type="SUPFAM" id="SSF55811">
    <property type="entry name" value="Nudix"/>
    <property type="match status" value="1"/>
</dbReference>
<sequence>MSTSDYVQALRARVGPGPLNWTGVSALLMNDDGEVLLQRRTDTGGWGTPGGIAELGEALEDTLRREVQEETGLLPLEPYLLTLISGPDTYQRLPNGDAFYQITAVYLVRRWLGTPVPDGKEGTALGFFPLDALPAPLGPVDRRALETLRVCWGVT</sequence>
<organism evidence="5 6">
    <name type="scientific">Deinococcus hohokamensis</name>
    <dbReference type="NCBI Taxonomy" id="309883"/>
    <lineage>
        <taxon>Bacteria</taxon>
        <taxon>Thermotogati</taxon>
        <taxon>Deinococcota</taxon>
        <taxon>Deinococci</taxon>
        <taxon>Deinococcales</taxon>
        <taxon>Deinococcaceae</taxon>
        <taxon>Deinococcus</taxon>
    </lineage>
</organism>
<dbReference type="GO" id="GO:0016787">
    <property type="term" value="F:hydrolase activity"/>
    <property type="evidence" value="ECO:0007669"/>
    <property type="project" value="UniProtKB-KW"/>
</dbReference>
<dbReference type="Proteomes" id="UP001595952">
    <property type="component" value="Unassembled WGS sequence"/>
</dbReference>
<dbReference type="InterPro" id="IPR000086">
    <property type="entry name" value="NUDIX_hydrolase_dom"/>
</dbReference>
<accession>A0ABV9I8A3</accession>
<dbReference type="EMBL" id="JBHSEI010000004">
    <property type="protein sequence ID" value="MFC4638123.1"/>
    <property type="molecule type" value="Genomic_DNA"/>
</dbReference>
<keyword evidence="2 3" id="KW-0378">Hydrolase</keyword>
<dbReference type="InterPro" id="IPR020084">
    <property type="entry name" value="NUDIX_hydrolase_CS"/>
</dbReference>
<proteinExistence type="inferred from homology"/>
<dbReference type="PROSITE" id="PS00893">
    <property type="entry name" value="NUDIX_BOX"/>
    <property type="match status" value="1"/>
</dbReference>
<comment type="similarity">
    <text evidence="3">Belongs to the Nudix hydrolase family.</text>
</comment>
<keyword evidence="6" id="KW-1185">Reference proteome</keyword>
<feature type="domain" description="Nudix hydrolase" evidence="4">
    <location>
        <begin position="19"/>
        <end position="150"/>
    </location>
</feature>
<comment type="cofactor">
    <cofactor evidence="1">
        <name>Mg(2+)</name>
        <dbReference type="ChEBI" id="CHEBI:18420"/>
    </cofactor>
</comment>
<dbReference type="Pfam" id="PF00293">
    <property type="entry name" value="NUDIX"/>
    <property type="match status" value="1"/>
</dbReference>
<evidence type="ECO:0000313" key="6">
    <source>
        <dbReference type="Proteomes" id="UP001595952"/>
    </source>
</evidence>
<gene>
    <name evidence="5" type="ORF">ACFO0D_07190</name>
</gene>
<evidence type="ECO:0000256" key="1">
    <source>
        <dbReference type="ARBA" id="ARBA00001946"/>
    </source>
</evidence>
<dbReference type="CDD" id="cd04677">
    <property type="entry name" value="NUDIX_Hydrolase"/>
    <property type="match status" value="1"/>
</dbReference>
<dbReference type="PRINTS" id="PR00502">
    <property type="entry name" value="NUDIXFAMILY"/>
</dbReference>
<evidence type="ECO:0000256" key="3">
    <source>
        <dbReference type="RuleBase" id="RU003476"/>
    </source>
</evidence>
<dbReference type="Gene3D" id="3.90.79.10">
    <property type="entry name" value="Nucleoside Triphosphate Pyrophosphohydrolase"/>
    <property type="match status" value="1"/>
</dbReference>
<dbReference type="PANTHER" id="PTHR43046:SF2">
    <property type="entry name" value="8-OXO-DGTP DIPHOSPHATASE-RELATED"/>
    <property type="match status" value="1"/>
</dbReference>
<name>A0ABV9I8A3_9DEIO</name>